<evidence type="ECO:0000256" key="6">
    <source>
        <dbReference type="ARBA" id="ARBA00023136"/>
    </source>
</evidence>
<dbReference type="PANTHER" id="PTHR30462">
    <property type="entry name" value="INTERMEMBRANE TRANSPORT PROTEIN PQIB-RELATED"/>
    <property type="match status" value="1"/>
</dbReference>
<dbReference type="InterPro" id="IPR003399">
    <property type="entry name" value="Mce/MlaD"/>
</dbReference>
<accession>A0A3B0VBD8</accession>
<keyword evidence="3" id="KW-0997">Cell inner membrane</keyword>
<organism evidence="9">
    <name type="scientific">hydrothermal vent metagenome</name>
    <dbReference type="NCBI Taxonomy" id="652676"/>
    <lineage>
        <taxon>unclassified sequences</taxon>
        <taxon>metagenomes</taxon>
        <taxon>ecological metagenomes</taxon>
    </lineage>
</organism>
<keyword evidence="6 7" id="KW-0472">Membrane</keyword>
<feature type="transmembrane region" description="Helical" evidence="7">
    <location>
        <begin position="22"/>
        <end position="42"/>
    </location>
</feature>
<evidence type="ECO:0000256" key="1">
    <source>
        <dbReference type="ARBA" id="ARBA00004533"/>
    </source>
</evidence>
<feature type="domain" description="Mce/MlaD" evidence="8">
    <location>
        <begin position="49"/>
        <end position="138"/>
    </location>
</feature>
<gene>
    <name evidence="9" type="ORF">MNBD_DELTA03-588</name>
</gene>
<keyword evidence="2" id="KW-1003">Cell membrane</keyword>
<evidence type="ECO:0000256" key="4">
    <source>
        <dbReference type="ARBA" id="ARBA00022692"/>
    </source>
</evidence>
<name>A0A3B0VBD8_9ZZZZ</name>
<reference evidence="9" key="1">
    <citation type="submission" date="2018-06" db="EMBL/GenBank/DDBJ databases">
        <authorList>
            <person name="Zhirakovskaya E."/>
        </authorList>
    </citation>
    <scope>NUCLEOTIDE SEQUENCE</scope>
</reference>
<evidence type="ECO:0000256" key="5">
    <source>
        <dbReference type="ARBA" id="ARBA00022989"/>
    </source>
</evidence>
<evidence type="ECO:0000256" key="3">
    <source>
        <dbReference type="ARBA" id="ARBA00022519"/>
    </source>
</evidence>
<dbReference type="PANTHER" id="PTHR30462:SF0">
    <property type="entry name" value="INTERMEMBRANE TRANSPORT PROTEIN YEBT"/>
    <property type="match status" value="1"/>
</dbReference>
<sequence>MTERPQLQVDDLPEAVVEKPHAIPIIWLIPLIAALIGGWLVYKTISESGPTITITFKDASGLEAGKTKIKYKSVTLGEVEKIEIKDLSSITVTAKIDKSGEKFMSRDTRFWVVRPRIGSSRISGLETLVSGAYISIDPRPGPPALAFKGLENPPGVLADEHGTQFKLHAADLGSAFPGTAILHRGVKVGRVVNYKFAQGGDGVIIGIFIKSPYDLLVKDTSQFWQMTGINISYGIEGLDVNIQPLATLIAGGISFNTPITAGGSNQPSKQGTIFKLFKNFKRIGESKYVRKVPYLLRFNESLRGLSEGAPVEFRGIKVGQVTDVAIAFDPKTMSIKTPVVVELEPDRLIASGFLKTHTPNELAALMVQDGMRAQLKTGSLLTGQLYIELDVHPDLPKKKLLLTGKYPEIPTIPSTMDTLRRNTADVLAEIHKIPFNKIGRGLLKTIQGANRLTNSPDLSKAVHTLNIT</sequence>
<comment type="subcellular location">
    <subcellularLocation>
        <location evidence="1">Cell inner membrane</location>
    </subcellularLocation>
</comment>
<feature type="non-terminal residue" evidence="9">
    <location>
        <position position="468"/>
    </location>
</feature>
<evidence type="ECO:0000256" key="2">
    <source>
        <dbReference type="ARBA" id="ARBA00022475"/>
    </source>
</evidence>
<dbReference type="Pfam" id="PF02470">
    <property type="entry name" value="MlaD"/>
    <property type="match status" value="3"/>
</dbReference>
<dbReference type="InterPro" id="IPR051800">
    <property type="entry name" value="PqiA-PqiB_transport"/>
</dbReference>
<feature type="domain" description="Mce/MlaD" evidence="8">
    <location>
        <begin position="291"/>
        <end position="390"/>
    </location>
</feature>
<proteinExistence type="predicted"/>
<evidence type="ECO:0000313" key="9">
    <source>
        <dbReference type="EMBL" id="VAW38040.1"/>
    </source>
</evidence>
<keyword evidence="4 7" id="KW-0812">Transmembrane</keyword>
<protein>
    <submittedName>
        <fullName evidence="9">Paraquat-inducible protein B</fullName>
    </submittedName>
</protein>
<dbReference type="AlphaFoldDB" id="A0A3B0VBD8"/>
<feature type="domain" description="Mce/MlaD" evidence="8">
    <location>
        <begin position="162"/>
        <end position="221"/>
    </location>
</feature>
<dbReference type="EMBL" id="UOEX01000231">
    <property type="protein sequence ID" value="VAW38040.1"/>
    <property type="molecule type" value="Genomic_DNA"/>
</dbReference>
<keyword evidence="5 7" id="KW-1133">Transmembrane helix</keyword>
<dbReference type="GO" id="GO:0005886">
    <property type="term" value="C:plasma membrane"/>
    <property type="evidence" value="ECO:0007669"/>
    <property type="project" value="UniProtKB-SubCell"/>
</dbReference>
<evidence type="ECO:0000259" key="8">
    <source>
        <dbReference type="Pfam" id="PF02470"/>
    </source>
</evidence>
<evidence type="ECO:0000256" key="7">
    <source>
        <dbReference type="SAM" id="Phobius"/>
    </source>
</evidence>